<dbReference type="SUPFAM" id="SSF51735">
    <property type="entry name" value="NAD(P)-binding Rossmann-fold domains"/>
    <property type="match status" value="1"/>
</dbReference>
<dbReference type="EMBL" id="JBHLUD010000003">
    <property type="protein sequence ID" value="MFC0542063.1"/>
    <property type="molecule type" value="Genomic_DNA"/>
</dbReference>
<dbReference type="Pfam" id="PF00106">
    <property type="entry name" value="adh_short"/>
    <property type="match status" value="1"/>
</dbReference>
<evidence type="ECO:0000313" key="4">
    <source>
        <dbReference type="EMBL" id="MFC0542063.1"/>
    </source>
</evidence>
<accession>A0ABV6MP29</accession>
<name>A0ABV6MP29_9PSEU</name>
<dbReference type="CDD" id="cd05233">
    <property type="entry name" value="SDR_c"/>
    <property type="match status" value="1"/>
</dbReference>
<dbReference type="Gene3D" id="3.40.50.720">
    <property type="entry name" value="NAD(P)-binding Rossmann-like Domain"/>
    <property type="match status" value="1"/>
</dbReference>
<dbReference type="InterPro" id="IPR020904">
    <property type="entry name" value="Sc_DH/Rdtase_CS"/>
</dbReference>
<dbReference type="InterPro" id="IPR002347">
    <property type="entry name" value="SDR_fam"/>
</dbReference>
<comment type="caution">
    <text evidence="4">The sequence shown here is derived from an EMBL/GenBank/DDBJ whole genome shotgun (WGS) entry which is preliminary data.</text>
</comment>
<gene>
    <name evidence="4" type="ORF">ACFFH7_11265</name>
</gene>
<dbReference type="Proteomes" id="UP001589810">
    <property type="component" value="Unassembled WGS sequence"/>
</dbReference>
<dbReference type="PRINTS" id="PR00080">
    <property type="entry name" value="SDRFAMILY"/>
</dbReference>
<dbReference type="PRINTS" id="PR00081">
    <property type="entry name" value="GDHRDH"/>
</dbReference>
<keyword evidence="2 4" id="KW-0560">Oxidoreductase</keyword>
<dbReference type="InterPro" id="IPR036291">
    <property type="entry name" value="NAD(P)-bd_dom_sf"/>
</dbReference>
<dbReference type="PANTHER" id="PTHR24321">
    <property type="entry name" value="DEHYDROGENASES, SHORT CHAIN"/>
    <property type="match status" value="1"/>
</dbReference>
<dbReference type="EC" id="1.1.1.-" evidence="4"/>
<evidence type="ECO:0000256" key="3">
    <source>
        <dbReference type="RuleBase" id="RU000363"/>
    </source>
</evidence>
<comment type="similarity">
    <text evidence="1 3">Belongs to the short-chain dehydrogenases/reductases (SDR) family.</text>
</comment>
<dbReference type="RefSeq" id="WP_273943146.1">
    <property type="nucleotide sequence ID" value="NZ_CP097263.1"/>
</dbReference>
<dbReference type="GO" id="GO:0016491">
    <property type="term" value="F:oxidoreductase activity"/>
    <property type="evidence" value="ECO:0007669"/>
    <property type="project" value="UniProtKB-KW"/>
</dbReference>
<reference evidence="4 5" key="1">
    <citation type="submission" date="2024-09" db="EMBL/GenBank/DDBJ databases">
        <authorList>
            <person name="Sun Q."/>
            <person name="Mori K."/>
        </authorList>
    </citation>
    <scope>NUCLEOTIDE SEQUENCE [LARGE SCALE GENOMIC DNA]</scope>
    <source>
        <strain evidence="4 5">TBRC 1432</strain>
    </source>
</reference>
<dbReference type="PANTHER" id="PTHR24321:SF14">
    <property type="entry name" value="SHORT-CHAIN TYPE DEHYDROGENASE_REDUCTASE BLR2146-RELATED"/>
    <property type="match status" value="1"/>
</dbReference>
<keyword evidence="5" id="KW-1185">Reference proteome</keyword>
<organism evidence="4 5">
    <name type="scientific">Kutzneria chonburiensis</name>
    <dbReference type="NCBI Taxonomy" id="1483604"/>
    <lineage>
        <taxon>Bacteria</taxon>
        <taxon>Bacillati</taxon>
        <taxon>Actinomycetota</taxon>
        <taxon>Actinomycetes</taxon>
        <taxon>Pseudonocardiales</taxon>
        <taxon>Pseudonocardiaceae</taxon>
        <taxon>Kutzneria</taxon>
    </lineage>
</organism>
<sequence>MKRFDGRRVLVTGGGRGIGRAVALRLASEGAQVVAVDVDPDGLSETARLGDVHTLVGDVSSESSVSDFVSSALDHLGGLDVLVNNAAVLHAAHTHSTPLDLWDRIIAVNLTGLFLVTRAALPSLVETGNGVVVTIGSTAGSFTHPYLSAYAATKGGVQAFTRAVAAEYAHQGLRAVTIQPAGIDTGMPPRVGETLPEGADIMLLARNLSLLTGGALVPADRVAGVVAMVASDDGRHITGTEIRVDGGAHA</sequence>
<dbReference type="PROSITE" id="PS00061">
    <property type="entry name" value="ADH_SHORT"/>
    <property type="match status" value="1"/>
</dbReference>
<evidence type="ECO:0000256" key="1">
    <source>
        <dbReference type="ARBA" id="ARBA00006484"/>
    </source>
</evidence>
<protein>
    <submittedName>
        <fullName evidence="4">SDR family NAD(P)-dependent oxidoreductase</fullName>
        <ecNumber evidence="4">1.1.1.-</ecNumber>
    </submittedName>
</protein>
<evidence type="ECO:0000313" key="5">
    <source>
        <dbReference type="Proteomes" id="UP001589810"/>
    </source>
</evidence>
<evidence type="ECO:0000256" key="2">
    <source>
        <dbReference type="ARBA" id="ARBA00023002"/>
    </source>
</evidence>
<proteinExistence type="inferred from homology"/>